<protein>
    <submittedName>
        <fullName evidence="1">Uncharacterized protein</fullName>
    </submittedName>
</protein>
<evidence type="ECO:0000313" key="2">
    <source>
        <dbReference type="Proteomes" id="UP001055811"/>
    </source>
</evidence>
<reference evidence="2" key="1">
    <citation type="journal article" date="2022" name="Mol. Ecol. Resour.">
        <title>The genomes of chicory, endive, great burdock and yacon provide insights into Asteraceae palaeo-polyploidization history and plant inulin production.</title>
        <authorList>
            <person name="Fan W."/>
            <person name="Wang S."/>
            <person name="Wang H."/>
            <person name="Wang A."/>
            <person name="Jiang F."/>
            <person name="Liu H."/>
            <person name="Zhao H."/>
            <person name="Xu D."/>
            <person name="Zhang Y."/>
        </authorList>
    </citation>
    <scope>NUCLEOTIDE SEQUENCE [LARGE SCALE GENOMIC DNA]</scope>
    <source>
        <strain evidence="2">cv. Punajuju</strain>
    </source>
</reference>
<keyword evidence="2" id="KW-1185">Reference proteome</keyword>
<dbReference type="Proteomes" id="UP001055811">
    <property type="component" value="Linkage Group LG02"/>
</dbReference>
<accession>A0ACB9GAR4</accession>
<evidence type="ECO:0000313" key="1">
    <source>
        <dbReference type="EMBL" id="KAI3780166.1"/>
    </source>
</evidence>
<reference evidence="1 2" key="2">
    <citation type="journal article" date="2022" name="Mol. Ecol. Resour.">
        <title>The genomes of chicory, endive, great burdock and yacon provide insights into Asteraceae paleo-polyploidization history and plant inulin production.</title>
        <authorList>
            <person name="Fan W."/>
            <person name="Wang S."/>
            <person name="Wang H."/>
            <person name="Wang A."/>
            <person name="Jiang F."/>
            <person name="Liu H."/>
            <person name="Zhao H."/>
            <person name="Xu D."/>
            <person name="Zhang Y."/>
        </authorList>
    </citation>
    <scope>NUCLEOTIDE SEQUENCE [LARGE SCALE GENOMIC DNA]</scope>
    <source>
        <strain evidence="2">cv. Punajuju</strain>
        <tissue evidence="1">Leaves</tissue>
    </source>
</reference>
<dbReference type="EMBL" id="CM042010">
    <property type="protein sequence ID" value="KAI3780166.1"/>
    <property type="molecule type" value="Genomic_DNA"/>
</dbReference>
<organism evidence="1 2">
    <name type="scientific">Cichorium intybus</name>
    <name type="common">Chicory</name>
    <dbReference type="NCBI Taxonomy" id="13427"/>
    <lineage>
        <taxon>Eukaryota</taxon>
        <taxon>Viridiplantae</taxon>
        <taxon>Streptophyta</taxon>
        <taxon>Embryophyta</taxon>
        <taxon>Tracheophyta</taxon>
        <taxon>Spermatophyta</taxon>
        <taxon>Magnoliopsida</taxon>
        <taxon>eudicotyledons</taxon>
        <taxon>Gunneridae</taxon>
        <taxon>Pentapetalae</taxon>
        <taxon>asterids</taxon>
        <taxon>campanulids</taxon>
        <taxon>Asterales</taxon>
        <taxon>Asteraceae</taxon>
        <taxon>Cichorioideae</taxon>
        <taxon>Cichorieae</taxon>
        <taxon>Cichoriinae</taxon>
        <taxon>Cichorium</taxon>
    </lineage>
</organism>
<sequence length="159" mass="18749">MNPIDFIELLESMRNQPVHATESLFEFNMAKNHLMGFLNNYLLRFAKNNMELCSYYQQPLGTPPITVLNISKFKNGEILDEPYGVVFKGPRNETEVTVKFFEVDYIDLHPSSFISSIKHHVNPCPANSYEKKKRFIDHMSWWLVVRKTLKRAYKRNFRG</sequence>
<comment type="caution">
    <text evidence="1">The sequence shown here is derived from an EMBL/GenBank/DDBJ whole genome shotgun (WGS) entry which is preliminary data.</text>
</comment>
<proteinExistence type="predicted"/>
<gene>
    <name evidence="1" type="ORF">L2E82_10126</name>
</gene>
<name>A0ACB9GAR4_CICIN</name>